<gene>
    <name evidence="3" type="ORF">C489_02256</name>
</gene>
<sequence length="90" mass="9335">MIGFEYWPRIASLLAQTDPGVNVDVGTTNGLLGGAIGAFLSTLVVGAILVAVAPGFTGGTRRMPRPLRLGRKSTTDDTNHATMAGQLPNI</sequence>
<dbReference type="STRING" id="1227496.C489_02256"/>
<keyword evidence="2" id="KW-1133">Transmembrane helix</keyword>
<protein>
    <submittedName>
        <fullName evidence="3">Uncharacterized protein</fullName>
    </submittedName>
</protein>
<dbReference type="PATRIC" id="fig|1227496.3.peg.458"/>
<keyword evidence="4" id="KW-1185">Reference proteome</keyword>
<organism evidence="3 4">
    <name type="scientific">Natrinema versiforme JCM 10478</name>
    <dbReference type="NCBI Taxonomy" id="1227496"/>
    <lineage>
        <taxon>Archaea</taxon>
        <taxon>Methanobacteriati</taxon>
        <taxon>Methanobacteriota</taxon>
        <taxon>Stenosarchaea group</taxon>
        <taxon>Halobacteria</taxon>
        <taxon>Halobacteriales</taxon>
        <taxon>Natrialbaceae</taxon>
        <taxon>Natrinema</taxon>
    </lineage>
</organism>
<feature type="compositionally biased region" description="Basic residues" evidence="1">
    <location>
        <begin position="62"/>
        <end position="71"/>
    </location>
</feature>
<name>L9YCC6_9EURY</name>
<dbReference type="AlphaFoldDB" id="L9YCC6"/>
<evidence type="ECO:0000256" key="2">
    <source>
        <dbReference type="SAM" id="Phobius"/>
    </source>
</evidence>
<feature type="region of interest" description="Disordered" evidence="1">
    <location>
        <begin position="62"/>
        <end position="90"/>
    </location>
</feature>
<accession>L9YCC6</accession>
<comment type="caution">
    <text evidence="3">The sequence shown here is derived from an EMBL/GenBank/DDBJ whole genome shotgun (WGS) entry which is preliminary data.</text>
</comment>
<dbReference type="RefSeq" id="WP_006429488.1">
    <property type="nucleotide sequence ID" value="NZ_AOID01000008.1"/>
</dbReference>
<proteinExistence type="predicted"/>
<dbReference type="Proteomes" id="UP000011632">
    <property type="component" value="Unassembled WGS sequence"/>
</dbReference>
<reference evidence="3 4" key="1">
    <citation type="journal article" date="2014" name="PLoS Genet.">
        <title>Phylogenetically driven sequencing of extremely halophilic archaea reveals strategies for static and dynamic osmo-response.</title>
        <authorList>
            <person name="Becker E.A."/>
            <person name="Seitzer P.M."/>
            <person name="Tritt A."/>
            <person name="Larsen D."/>
            <person name="Krusor M."/>
            <person name="Yao A.I."/>
            <person name="Wu D."/>
            <person name="Madern D."/>
            <person name="Eisen J.A."/>
            <person name="Darling A.E."/>
            <person name="Facciotti M.T."/>
        </authorList>
    </citation>
    <scope>NUCLEOTIDE SEQUENCE [LARGE SCALE GENOMIC DNA]</scope>
    <source>
        <strain evidence="3 4">JCM 10478</strain>
    </source>
</reference>
<keyword evidence="2" id="KW-0472">Membrane</keyword>
<dbReference type="OrthoDB" id="293202at2157"/>
<feature type="transmembrane region" description="Helical" evidence="2">
    <location>
        <begin position="31"/>
        <end position="56"/>
    </location>
</feature>
<evidence type="ECO:0000256" key="1">
    <source>
        <dbReference type="SAM" id="MobiDB-lite"/>
    </source>
</evidence>
<keyword evidence="2" id="KW-0812">Transmembrane</keyword>
<dbReference type="EMBL" id="AOID01000008">
    <property type="protein sequence ID" value="ELY70543.1"/>
    <property type="molecule type" value="Genomic_DNA"/>
</dbReference>
<evidence type="ECO:0000313" key="4">
    <source>
        <dbReference type="Proteomes" id="UP000011632"/>
    </source>
</evidence>
<evidence type="ECO:0000313" key="3">
    <source>
        <dbReference type="EMBL" id="ELY70543.1"/>
    </source>
</evidence>